<proteinExistence type="predicted"/>
<evidence type="ECO:0000313" key="3">
    <source>
        <dbReference type="Proteomes" id="UP001501414"/>
    </source>
</evidence>
<keyword evidence="1" id="KW-1133">Transmembrane helix</keyword>
<gene>
    <name evidence="2" type="ORF">GCM10009613_22110</name>
</gene>
<dbReference type="Proteomes" id="UP001501414">
    <property type="component" value="Unassembled WGS sequence"/>
</dbReference>
<comment type="caution">
    <text evidence="2">The sequence shown here is derived from an EMBL/GenBank/DDBJ whole genome shotgun (WGS) entry which is preliminary data.</text>
</comment>
<feature type="transmembrane region" description="Helical" evidence="1">
    <location>
        <begin position="106"/>
        <end position="128"/>
    </location>
</feature>
<name>A0ABP4IE63_9PSEU</name>
<evidence type="ECO:0000256" key="1">
    <source>
        <dbReference type="SAM" id="Phobius"/>
    </source>
</evidence>
<sequence>MPMRWYAERPARLARQVVADLLAVLWSVIAVLAGIAVHDGLRTLEGPGRSLVAAGGRMSEVFTGMSGAVSSLPFVGADLAVALDPATRAGADLAAAGHEFGRTVGMLATGALVVVPLLMLLPVLLGWLPLRLNYARRAGAAVAARAGAPDLLAVRALARVPVARLTRVAPDPAAAWRAGDPDVVAGLAALELTSLGLRPRT</sequence>
<keyword evidence="1" id="KW-0472">Membrane</keyword>
<feature type="transmembrane region" description="Helical" evidence="1">
    <location>
        <begin position="21"/>
        <end position="41"/>
    </location>
</feature>
<keyword evidence="1" id="KW-0812">Transmembrane</keyword>
<organism evidence="2 3">
    <name type="scientific">Pseudonocardia kongjuensis</name>
    <dbReference type="NCBI Taxonomy" id="102227"/>
    <lineage>
        <taxon>Bacteria</taxon>
        <taxon>Bacillati</taxon>
        <taxon>Actinomycetota</taxon>
        <taxon>Actinomycetes</taxon>
        <taxon>Pseudonocardiales</taxon>
        <taxon>Pseudonocardiaceae</taxon>
        <taxon>Pseudonocardia</taxon>
    </lineage>
</organism>
<protein>
    <submittedName>
        <fullName evidence="2">Uncharacterized protein</fullName>
    </submittedName>
</protein>
<dbReference type="EMBL" id="BAAAJK010000007">
    <property type="protein sequence ID" value="GAA1387105.1"/>
    <property type="molecule type" value="Genomic_DNA"/>
</dbReference>
<reference evidence="3" key="1">
    <citation type="journal article" date="2019" name="Int. J. Syst. Evol. Microbiol.">
        <title>The Global Catalogue of Microorganisms (GCM) 10K type strain sequencing project: providing services to taxonomists for standard genome sequencing and annotation.</title>
        <authorList>
            <consortium name="The Broad Institute Genomics Platform"/>
            <consortium name="The Broad Institute Genome Sequencing Center for Infectious Disease"/>
            <person name="Wu L."/>
            <person name="Ma J."/>
        </authorList>
    </citation>
    <scope>NUCLEOTIDE SEQUENCE [LARGE SCALE GENOMIC DNA]</scope>
    <source>
        <strain evidence="3">JCM 11896</strain>
    </source>
</reference>
<evidence type="ECO:0000313" key="2">
    <source>
        <dbReference type="EMBL" id="GAA1387105.1"/>
    </source>
</evidence>
<keyword evidence="3" id="KW-1185">Reference proteome</keyword>
<accession>A0ABP4IE63</accession>